<proteinExistence type="predicted"/>
<dbReference type="Proteomes" id="UP000253664">
    <property type="component" value="Unassembled WGS sequence"/>
</dbReference>
<gene>
    <name evidence="2" type="ORF">L249_2447</name>
</gene>
<comment type="caution">
    <text evidence="2">The sequence shown here is derived from an EMBL/GenBank/DDBJ whole genome shotgun (WGS) entry which is preliminary data.</text>
</comment>
<dbReference type="AlphaFoldDB" id="A0A367LS06"/>
<accession>A0A367LS06</accession>
<evidence type="ECO:0000313" key="2">
    <source>
        <dbReference type="EMBL" id="RCI17236.1"/>
    </source>
</evidence>
<feature type="region of interest" description="Disordered" evidence="1">
    <location>
        <begin position="1"/>
        <end position="59"/>
    </location>
</feature>
<dbReference type="STRING" id="1330021.A0A367LS06"/>
<sequence>MATRAEHLTLHSSASARRPTLPPAYRREPEGENIPSHPPPKYESIFGSRATQATPPPARPARDTIFQRTQAFQVDTAAQSSSPPRLSEFVPFCSTKDRFGSCRPLRMRHASSVDDLEVRGCGCHARMQTHHGGALQWRYAGRGERKVAGANSLLVLDLISNGAGAGEERRKPVAYLVRGSPLRSGADNDWRLLVDLRGWLATKKEAQQMEVLITASCLALLKKDVDRRRTLQITVMKDDVASSHQ</sequence>
<dbReference type="OrthoDB" id="5325862at2759"/>
<keyword evidence="3" id="KW-1185">Reference proteome</keyword>
<dbReference type="EMBL" id="LKCN02000001">
    <property type="protein sequence ID" value="RCI17236.1"/>
    <property type="molecule type" value="Genomic_DNA"/>
</dbReference>
<organism evidence="2 3">
    <name type="scientific">Ophiocordyceps polyrhachis-furcata BCC 54312</name>
    <dbReference type="NCBI Taxonomy" id="1330021"/>
    <lineage>
        <taxon>Eukaryota</taxon>
        <taxon>Fungi</taxon>
        <taxon>Dikarya</taxon>
        <taxon>Ascomycota</taxon>
        <taxon>Pezizomycotina</taxon>
        <taxon>Sordariomycetes</taxon>
        <taxon>Hypocreomycetidae</taxon>
        <taxon>Hypocreales</taxon>
        <taxon>Ophiocordycipitaceae</taxon>
        <taxon>Ophiocordyceps</taxon>
    </lineage>
</organism>
<name>A0A367LS06_9HYPO</name>
<reference evidence="2 3" key="1">
    <citation type="journal article" date="2015" name="BMC Genomics">
        <title>Insights from the genome of Ophiocordyceps polyrhachis-furcata to pathogenicity and host specificity in insect fungi.</title>
        <authorList>
            <person name="Wichadakul D."/>
            <person name="Kobmoo N."/>
            <person name="Ingsriswang S."/>
            <person name="Tangphatsornruang S."/>
            <person name="Chantasingh D."/>
            <person name="Luangsa-ard J.J."/>
            <person name="Eurwilaichitr L."/>
        </authorList>
    </citation>
    <scope>NUCLEOTIDE SEQUENCE [LARGE SCALE GENOMIC DNA]</scope>
    <source>
        <strain evidence="2 3">BCC 54312</strain>
    </source>
</reference>
<protein>
    <submittedName>
        <fullName evidence="2">Uncharacterized protein</fullName>
    </submittedName>
</protein>
<evidence type="ECO:0000256" key="1">
    <source>
        <dbReference type="SAM" id="MobiDB-lite"/>
    </source>
</evidence>
<evidence type="ECO:0000313" key="3">
    <source>
        <dbReference type="Proteomes" id="UP000253664"/>
    </source>
</evidence>